<dbReference type="InterPro" id="IPR012677">
    <property type="entry name" value="Nucleotide-bd_a/b_plait_sf"/>
</dbReference>
<dbReference type="Proteomes" id="UP000604825">
    <property type="component" value="Unassembled WGS sequence"/>
</dbReference>
<evidence type="ECO:0000256" key="2">
    <source>
        <dbReference type="SAM" id="MobiDB-lite"/>
    </source>
</evidence>
<dbReference type="GO" id="GO:0003723">
    <property type="term" value="F:RNA binding"/>
    <property type="evidence" value="ECO:0007669"/>
    <property type="project" value="UniProtKB-UniRule"/>
</dbReference>
<protein>
    <recommendedName>
        <fullName evidence="3">RRM domain-containing protein</fullName>
    </recommendedName>
</protein>
<feature type="domain" description="RRM" evidence="3">
    <location>
        <begin position="242"/>
        <end position="338"/>
    </location>
</feature>
<dbReference type="InterPro" id="IPR000504">
    <property type="entry name" value="RRM_dom"/>
</dbReference>
<dbReference type="AlphaFoldDB" id="A0A811N366"/>
<keyword evidence="1" id="KW-0694">RNA-binding</keyword>
<evidence type="ECO:0000259" key="3">
    <source>
        <dbReference type="PROSITE" id="PS50102"/>
    </source>
</evidence>
<dbReference type="InterPro" id="IPR035979">
    <property type="entry name" value="RBD_domain_sf"/>
</dbReference>
<reference evidence="4" key="1">
    <citation type="submission" date="2020-10" db="EMBL/GenBank/DDBJ databases">
        <authorList>
            <person name="Han B."/>
            <person name="Lu T."/>
            <person name="Zhao Q."/>
            <person name="Huang X."/>
            <person name="Zhao Y."/>
        </authorList>
    </citation>
    <scope>NUCLEOTIDE SEQUENCE</scope>
</reference>
<name>A0A811N366_9POAL</name>
<gene>
    <name evidence="4" type="ORF">NCGR_LOCUS12298</name>
</gene>
<feature type="region of interest" description="Disordered" evidence="2">
    <location>
        <begin position="181"/>
        <end position="215"/>
    </location>
</feature>
<feature type="region of interest" description="Disordered" evidence="2">
    <location>
        <begin position="137"/>
        <end position="166"/>
    </location>
</feature>
<dbReference type="EMBL" id="CAJGYO010000003">
    <property type="protein sequence ID" value="CAD6218424.1"/>
    <property type="molecule type" value="Genomic_DNA"/>
</dbReference>
<dbReference type="InterPro" id="IPR007201">
    <property type="entry name" value="Mei2-like_Rrm_C"/>
</dbReference>
<keyword evidence="5" id="KW-1185">Reference proteome</keyword>
<dbReference type="PROSITE" id="PS50102">
    <property type="entry name" value="RRM"/>
    <property type="match status" value="1"/>
</dbReference>
<feature type="compositionally biased region" description="Basic residues" evidence="2">
    <location>
        <begin position="204"/>
        <end position="215"/>
    </location>
</feature>
<dbReference type="Gene3D" id="3.30.70.330">
    <property type="match status" value="1"/>
</dbReference>
<accession>A0A811N366</accession>
<evidence type="ECO:0000313" key="5">
    <source>
        <dbReference type="Proteomes" id="UP000604825"/>
    </source>
</evidence>
<feature type="compositionally biased region" description="Low complexity" evidence="2">
    <location>
        <begin position="145"/>
        <end position="155"/>
    </location>
</feature>
<evidence type="ECO:0000313" key="4">
    <source>
        <dbReference type="EMBL" id="CAD6218424.1"/>
    </source>
</evidence>
<dbReference type="OrthoDB" id="417481at2759"/>
<organism evidence="4 5">
    <name type="scientific">Miscanthus lutarioriparius</name>
    <dbReference type="NCBI Taxonomy" id="422564"/>
    <lineage>
        <taxon>Eukaryota</taxon>
        <taxon>Viridiplantae</taxon>
        <taxon>Streptophyta</taxon>
        <taxon>Embryophyta</taxon>
        <taxon>Tracheophyta</taxon>
        <taxon>Spermatophyta</taxon>
        <taxon>Magnoliopsida</taxon>
        <taxon>Liliopsida</taxon>
        <taxon>Poales</taxon>
        <taxon>Poaceae</taxon>
        <taxon>PACMAD clade</taxon>
        <taxon>Panicoideae</taxon>
        <taxon>Andropogonodae</taxon>
        <taxon>Andropogoneae</taxon>
        <taxon>Saccharinae</taxon>
        <taxon>Miscanthus</taxon>
    </lineage>
</organism>
<proteinExistence type="predicted"/>
<dbReference type="SUPFAM" id="SSF54928">
    <property type="entry name" value="RNA-binding domain, RBD"/>
    <property type="match status" value="1"/>
</dbReference>
<dbReference type="Pfam" id="PF04059">
    <property type="entry name" value="RRM_2"/>
    <property type="match status" value="1"/>
</dbReference>
<sequence length="395" mass="42924">MAPSISSLSPTAPAYIPQRGAPWIRPPPVPGFTTYICMAPPPPPPPEFLPWPPLAPPPPPPCWSVPQAPCVPGMQEPFHGCVVPVPHGAMAMAMTPSGPAPGAWPRRHPKATRMQRAAGPAQAATAASCGVKAAGDAKEAATNQPSPRSVLAVASPSPPISPTTSLPTSFPYQLVLPAPPRSTAGLDSAAAPPPSEGSVAVRPPQRRGRRLRGPRRAWPASRVLVRRTVKPRRLFDPSSERTSLMIRNIPNDFTRTWLMNILDEHCFIENEKIAPGGVRSEYDFLYLPIDFRSLANKGYAFVNMTSPEAAWRLFEHLHGHWWGFKHSGKTCAVDYADREGLDELVEHFSGSRFDCHTEAYLPVRFEPPRDGTRPSEGAMHVVGRLAARHRAGDGK</sequence>
<evidence type="ECO:0000256" key="1">
    <source>
        <dbReference type="PROSITE-ProRule" id="PRU00176"/>
    </source>
</evidence>
<comment type="caution">
    <text evidence="4">The sequence shown here is derived from an EMBL/GenBank/DDBJ whole genome shotgun (WGS) entry which is preliminary data.</text>
</comment>